<keyword evidence="3" id="KW-1185">Reference proteome</keyword>
<organism evidence="2 3">
    <name type="scientific">Bythopirellula goksoeyrii</name>
    <dbReference type="NCBI Taxonomy" id="1400387"/>
    <lineage>
        <taxon>Bacteria</taxon>
        <taxon>Pseudomonadati</taxon>
        <taxon>Planctomycetota</taxon>
        <taxon>Planctomycetia</taxon>
        <taxon>Pirellulales</taxon>
        <taxon>Lacipirellulaceae</taxon>
        <taxon>Bythopirellula</taxon>
    </lineage>
</organism>
<feature type="chain" id="PRO_5022964802" evidence="1">
    <location>
        <begin position="28"/>
        <end position="349"/>
    </location>
</feature>
<dbReference type="Gene3D" id="1.25.40.10">
    <property type="entry name" value="Tetratricopeptide repeat domain"/>
    <property type="match status" value="2"/>
</dbReference>
<evidence type="ECO:0000256" key="1">
    <source>
        <dbReference type="SAM" id="SignalP"/>
    </source>
</evidence>
<dbReference type="SUPFAM" id="SSF48452">
    <property type="entry name" value="TPR-like"/>
    <property type="match status" value="1"/>
</dbReference>
<gene>
    <name evidence="2" type="ORF">Pr1d_02940</name>
</gene>
<dbReference type="EMBL" id="CP042913">
    <property type="protein sequence ID" value="QEG33033.1"/>
    <property type="molecule type" value="Genomic_DNA"/>
</dbReference>
<dbReference type="OrthoDB" id="251560at2"/>
<keyword evidence="1" id="KW-0732">Signal</keyword>
<dbReference type="InterPro" id="IPR011990">
    <property type="entry name" value="TPR-like_helical_dom_sf"/>
</dbReference>
<dbReference type="Proteomes" id="UP000323917">
    <property type="component" value="Chromosome"/>
</dbReference>
<reference evidence="2 3" key="1">
    <citation type="submission" date="2019-08" db="EMBL/GenBank/DDBJ databases">
        <title>Deep-cultivation of Planctomycetes and their phenomic and genomic characterization uncovers novel biology.</title>
        <authorList>
            <person name="Wiegand S."/>
            <person name="Jogler M."/>
            <person name="Boedeker C."/>
            <person name="Pinto D."/>
            <person name="Vollmers J."/>
            <person name="Rivas-Marin E."/>
            <person name="Kohn T."/>
            <person name="Peeters S.H."/>
            <person name="Heuer A."/>
            <person name="Rast P."/>
            <person name="Oberbeckmann S."/>
            <person name="Bunk B."/>
            <person name="Jeske O."/>
            <person name="Meyerdierks A."/>
            <person name="Storesund J.E."/>
            <person name="Kallscheuer N."/>
            <person name="Luecker S."/>
            <person name="Lage O.M."/>
            <person name="Pohl T."/>
            <person name="Merkel B.J."/>
            <person name="Hornburger P."/>
            <person name="Mueller R.-W."/>
            <person name="Bruemmer F."/>
            <person name="Labrenz M."/>
            <person name="Spormann A.M."/>
            <person name="Op den Camp H."/>
            <person name="Overmann J."/>
            <person name="Amann R."/>
            <person name="Jetten M.S.M."/>
            <person name="Mascher T."/>
            <person name="Medema M.H."/>
            <person name="Devos D.P."/>
            <person name="Kaster A.-K."/>
            <person name="Ovreas L."/>
            <person name="Rohde M."/>
            <person name="Galperin M.Y."/>
            <person name="Jogler C."/>
        </authorList>
    </citation>
    <scope>NUCLEOTIDE SEQUENCE [LARGE SCALE GENOMIC DNA]</scope>
    <source>
        <strain evidence="2 3">Pr1d</strain>
    </source>
</reference>
<evidence type="ECO:0000313" key="3">
    <source>
        <dbReference type="Proteomes" id="UP000323917"/>
    </source>
</evidence>
<feature type="signal peptide" evidence="1">
    <location>
        <begin position="1"/>
        <end position="27"/>
    </location>
</feature>
<dbReference type="KEGG" id="bgok:Pr1d_02940"/>
<dbReference type="AlphaFoldDB" id="A0A5B9QFK3"/>
<accession>A0A5B9QFK3</accession>
<proteinExistence type="predicted"/>
<protein>
    <submittedName>
        <fullName evidence="2">Tetratricopeptide repeat protein</fullName>
    </submittedName>
</protein>
<dbReference type="Pfam" id="PF13432">
    <property type="entry name" value="TPR_16"/>
    <property type="match status" value="1"/>
</dbReference>
<dbReference type="RefSeq" id="WP_148071843.1">
    <property type="nucleotide sequence ID" value="NZ_CP042913.1"/>
</dbReference>
<evidence type="ECO:0000313" key="2">
    <source>
        <dbReference type="EMBL" id="QEG33033.1"/>
    </source>
</evidence>
<name>A0A5B9QFK3_9BACT</name>
<sequence precursor="true">MRLLHQPVVLLCLSVIAGTFLALPAKAQTGIDRVQRRNGIDSGEIIKTTALGVTISKGGVTSEIPAEEIRIISFAGEPPQFNSIRRAIGRGRFDSAQESLAKLDSNDMVRPEIRQEFQFLNIVCQGNLALAGKGNLKEAIAAVGSFLLDNRTSYHVPEAIELQGDLYLGAGEPATAQKKYETLAKAPAAYYKARSAFLVGQLMQREGVPSGAIEQFDAALEFAKDNPASEELITIASLQRAVSLSATGELEEGLETIKRTIVSAPSDDTQLLAQGYNALGNSYLAVDNPRAARDAFLHVDLLFPDDPDEHAEALYHLAIIWKRMNQPTRAADAEQRLNDEYPMSRWTGR</sequence>